<dbReference type="RefSeq" id="WP_025803517.1">
    <property type="nucleotide sequence ID" value="NZ_CP053842.1"/>
</dbReference>
<evidence type="ECO:0000313" key="3">
    <source>
        <dbReference type="Proteomes" id="UP000594749"/>
    </source>
</evidence>
<keyword evidence="1" id="KW-0812">Transmembrane</keyword>
<keyword evidence="1" id="KW-1133">Transmembrane helix</keyword>
<dbReference type="InterPro" id="IPR018723">
    <property type="entry name" value="DUF2254_membrane"/>
</dbReference>
<dbReference type="EMBL" id="CP063078">
    <property type="protein sequence ID" value="QOQ87159.1"/>
    <property type="molecule type" value="Genomic_DNA"/>
</dbReference>
<feature type="transmembrane region" description="Helical" evidence="1">
    <location>
        <begin position="16"/>
        <end position="38"/>
    </location>
</feature>
<proteinExistence type="predicted"/>
<keyword evidence="1" id="KW-0472">Membrane</keyword>
<name>A0A7M1LF18_9BACT</name>
<dbReference type="AlphaFoldDB" id="A0A7M1LF18"/>
<reference evidence="2 3" key="1">
    <citation type="submission" date="2020-10" db="EMBL/GenBank/DDBJ databases">
        <title>Campylobacter and Helicobacter PacBio genomes.</title>
        <authorList>
            <person name="Lane C."/>
        </authorList>
    </citation>
    <scope>NUCLEOTIDE SEQUENCE [LARGE SCALE GENOMIC DNA]</scope>
    <source>
        <strain evidence="2 3">2016D-0077</strain>
    </source>
</reference>
<evidence type="ECO:0000256" key="1">
    <source>
        <dbReference type="SAM" id="Phobius"/>
    </source>
</evidence>
<organism evidence="2 3">
    <name type="scientific">Campylobacter corcagiensis</name>
    <dbReference type="NCBI Taxonomy" id="1448857"/>
    <lineage>
        <taxon>Bacteria</taxon>
        <taxon>Pseudomonadati</taxon>
        <taxon>Campylobacterota</taxon>
        <taxon>Epsilonproteobacteria</taxon>
        <taxon>Campylobacterales</taxon>
        <taxon>Campylobacteraceae</taxon>
        <taxon>Campylobacter</taxon>
    </lineage>
</organism>
<dbReference type="OrthoDB" id="2955631at2"/>
<sequence>MFNKLKFWLKNPANSMWVLPTIGIIISIFSMFLTKIWAKFIKEPLFEIEISLIDDLLSIIASSMLAVSTFSLSIMVSAFSSVSNSSTPRATSLAMNDNTTRVAIASFISAFIYAIISKVALGINFYEKNGVFLLFIVTLLVIIYLVIVLIRWVNTLAVLGRKSDTLDKIYNTTTKSLENYFLEPFFKCSFEKPKTKPNLIIKSNQTGYITDIDFDALQSIAQKNSVSFYILSRHGDFVVKYKDILEIYFDKDKKDFEKEQIKKEILSNIIIQSNRAFHDDPVFGMITLSEVAQTALSDAINDQGTAIIVINLILKIIIDTNKNSEKTPKFDRVGIVELDESRFISQSFRPIVENGVSSSFVLKRALEALVELYSSPLSDTIKNSVKKEAASLIEYLKNAPIPDSKKDELKSIYSRNFN</sequence>
<dbReference type="Pfam" id="PF10011">
    <property type="entry name" value="DUF2254"/>
    <property type="match status" value="1"/>
</dbReference>
<gene>
    <name evidence="2" type="ORF">IMC76_08085</name>
</gene>
<feature type="transmembrane region" description="Helical" evidence="1">
    <location>
        <begin position="59"/>
        <end position="82"/>
    </location>
</feature>
<protein>
    <submittedName>
        <fullName evidence="2">DUF2254 domain-containing protein</fullName>
    </submittedName>
</protein>
<feature type="transmembrane region" description="Helical" evidence="1">
    <location>
        <begin position="130"/>
        <end position="153"/>
    </location>
</feature>
<feature type="transmembrane region" description="Helical" evidence="1">
    <location>
        <begin position="102"/>
        <end position="123"/>
    </location>
</feature>
<evidence type="ECO:0000313" key="2">
    <source>
        <dbReference type="EMBL" id="QOQ87159.1"/>
    </source>
</evidence>
<keyword evidence="3" id="KW-1185">Reference proteome</keyword>
<dbReference type="Proteomes" id="UP000594749">
    <property type="component" value="Chromosome"/>
</dbReference>
<accession>A0A7M1LF18</accession>